<sequence length="93" mass="10454">MRACTQIAQNWRHARRPNSDLAAFHFGMSLLALHDGKFLAAIWPHSISNWLFSDVAGCRSGREDPRNYAESAVSRRYAKCSKRVRVPLGALPS</sequence>
<dbReference type="EMBL" id="FLQR01000001">
    <property type="protein sequence ID" value="SBS69954.1"/>
    <property type="molecule type" value="Genomic_DNA"/>
</dbReference>
<protein>
    <submittedName>
        <fullName evidence="1">Uncharacterized protein</fullName>
    </submittedName>
</protein>
<proteinExistence type="predicted"/>
<reference evidence="1" key="1">
    <citation type="submission" date="2016-03" db="EMBL/GenBank/DDBJ databases">
        <authorList>
            <person name="Ploux O."/>
        </authorList>
    </citation>
    <scope>NUCLEOTIDE SEQUENCE</scope>
    <source>
        <strain evidence="1">UC1</strain>
    </source>
</reference>
<name>A0A1Y5NU78_9MICO</name>
<organism evidence="1">
    <name type="scientific">uncultured Microbacterium sp</name>
    <dbReference type="NCBI Taxonomy" id="191216"/>
    <lineage>
        <taxon>Bacteria</taxon>
        <taxon>Bacillati</taxon>
        <taxon>Actinomycetota</taxon>
        <taxon>Actinomycetes</taxon>
        <taxon>Micrococcales</taxon>
        <taxon>Microbacteriaceae</taxon>
        <taxon>Microbacterium</taxon>
        <taxon>environmental samples</taxon>
    </lineage>
</organism>
<accession>A0A1Y5NU78</accession>
<gene>
    <name evidence="1" type="ORF">MIPYR_10135</name>
</gene>
<evidence type="ECO:0000313" key="1">
    <source>
        <dbReference type="EMBL" id="SBS69954.1"/>
    </source>
</evidence>
<dbReference type="AlphaFoldDB" id="A0A1Y5NU78"/>